<dbReference type="EnsemblMetazoa" id="G18466.2">
    <property type="protein sequence ID" value="G18466.2:cds"/>
    <property type="gene ID" value="G18466"/>
</dbReference>
<evidence type="ECO:0000313" key="2">
    <source>
        <dbReference type="EnsemblMetazoa" id="G18466.2:cds"/>
    </source>
</evidence>
<keyword evidence="3" id="KW-1185">Reference proteome</keyword>
<name>A0A8W8JGY6_MAGGI</name>
<proteinExistence type="predicted"/>
<dbReference type="Proteomes" id="UP000005408">
    <property type="component" value="Unassembled WGS sequence"/>
</dbReference>
<evidence type="ECO:0000313" key="3">
    <source>
        <dbReference type="Proteomes" id="UP000005408"/>
    </source>
</evidence>
<feature type="region of interest" description="Disordered" evidence="1">
    <location>
        <begin position="330"/>
        <end position="355"/>
    </location>
</feature>
<dbReference type="Gene3D" id="1.10.8.10">
    <property type="entry name" value="DNA helicase RuvA subunit, C-terminal domain"/>
    <property type="match status" value="1"/>
</dbReference>
<accession>A0A8W8JGY6</accession>
<organism evidence="2 3">
    <name type="scientific">Magallana gigas</name>
    <name type="common">Pacific oyster</name>
    <name type="synonym">Crassostrea gigas</name>
    <dbReference type="NCBI Taxonomy" id="29159"/>
    <lineage>
        <taxon>Eukaryota</taxon>
        <taxon>Metazoa</taxon>
        <taxon>Spiralia</taxon>
        <taxon>Lophotrochozoa</taxon>
        <taxon>Mollusca</taxon>
        <taxon>Bivalvia</taxon>
        <taxon>Autobranchia</taxon>
        <taxon>Pteriomorphia</taxon>
        <taxon>Ostreida</taxon>
        <taxon>Ostreoidea</taxon>
        <taxon>Ostreidae</taxon>
        <taxon>Magallana</taxon>
    </lineage>
</organism>
<protein>
    <submittedName>
        <fullName evidence="2">Uncharacterized protein</fullName>
    </submittedName>
</protein>
<feature type="compositionally biased region" description="Low complexity" evidence="1">
    <location>
        <begin position="104"/>
        <end position="128"/>
    </location>
</feature>
<evidence type="ECO:0000256" key="1">
    <source>
        <dbReference type="SAM" id="MobiDB-lite"/>
    </source>
</evidence>
<sequence>SFAFTERKLVMLQNQKDNHGFFGLPTQKYRDWSEKTAVQVTEDDPCRSKSEYFSISPSTLHHSRWNCFDDVETDAIPKSPSKSLLISDLPSSPYEEDLEHDGEVSSFVVSSPSEHISPSSSSSSSSLSSSSVLSPFSSMSKGFLSSLPSFPENSHQAAVLSIASYQESGSVPDNMLFADFSNRNSGSQGVTSDLRSARCCSSQYIEEQSRTDSANNRQYLPYINQSNFDVEQSILERDCSAKSSTLSNSSCKYSIAVDENEPDCARKTEPMETDRYPDKTLEKNPLLTDSAQAVLNMGYLPKHVKQAVDNVLKTKTWQTMNVEDILDVITENDEENSESAKTQNEASAADDIKSN</sequence>
<feature type="region of interest" description="Disordered" evidence="1">
    <location>
        <begin position="82"/>
        <end position="128"/>
    </location>
</feature>
<dbReference type="AlphaFoldDB" id="A0A8W8JGY6"/>
<reference evidence="2" key="1">
    <citation type="submission" date="2022-08" db="UniProtKB">
        <authorList>
            <consortium name="EnsemblMetazoa"/>
        </authorList>
    </citation>
    <scope>IDENTIFICATION</scope>
    <source>
        <strain evidence="2">05x7-T-G4-1.051#20</strain>
    </source>
</reference>